<name>A0A4R5FBN6_9FLAO</name>
<feature type="domain" description="PKD" evidence="4">
    <location>
        <begin position="804"/>
        <end position="861"/>
    </location>
</feature>
<comment type="caution">
    <text evidence="5">The sequence shown here is derived from an EMBL/GenBank/DDBJ whole genome shotgun (WGS) entry which is preliminary data.</text>
</comment>
<dbReference type="CDD" id="cd15482">
    <property type="entry name" value="Sialidase_non-viral"/>
    <property type="match status" value="1"/>
</dbReference>
<dbReference type="GO" id="GO:0010411">
    <property type="term" value="P:xyloglucan metabolic process"/>
    <property type="evidence" value="ECO:0007669"/>
    <property type="project" value="TreeGrafter"/>
</dbReference>
<dbReference type="InterPro" id="IPR013783">
    <property type="entry name" value="Ig-like_fold"/>
</dbReference>
<keyword evidence="1 2" id="KW-0732">Signal</keyword>
<dbReference type="PROSITE" id="PS50022">
    <property type="entry name" value="FA58C_3"/>
    <property type="match status" value="2"/>
</dbReference>
<protein>
    <submittedName>
        <fullName evidence="5">PKD domain-containing protein</fullName>
    </submittedName>
</protein>
<evidence type="ECO:0000313" key="5">
    <source>
        <dbReference type="EMBL" id="TDE46572.1"/>
    </source>
</evidence>
<evidence type="ECO:0000259" key="4">
    <source>
        <dbReference type="PROSITE" id="PS50093"/>
    </source>
</evidence>
<dbReference type="Pfam" id="PF00754">
    <property type="entry name" value="F5_F8_type_C"/>
    <property type="match status" value="2"/>
</dbReference>
<dbReference type="InterPro" id="IPR052025">
    <property type="entry name" value="Xyloglucanase_GH74"/>
</dbReference>
<feature type="signal peptide" evidence="2">
    <location>
        <begin position="1"/>
        <end position="21"/>
    </location>
</feature>
<feature type="chain" id="PRO_5020410009" evidence="2">
    <location>
        <begin position="22"/>
        <end position="1546"/>
    </location>
</feature>
<dbReference type="RefSeq" id="WP_131914523.1">
    <property type="nucleotide sequence ID" value="NZ_SMLG01000001.1"/>
</dbReference>
<dbReference type="InterPro" id="IPR026444">
    <property type="entry name" value="Secre_tail"/>
</dbReference>
<dbReference type="InterPro" id="IPR022409">
    <property type="entry name" value="PKD/Chitinase_dom"/>
</dbReference>
<evidence type="ECO:0000259" key="3">
    <source>
        <dbReference type="PROSITE" id="PS50022"/>
    </source>
</evidence>
<dbReference type="NCBIfam" id="TIGR04183">
    <property type="entry name" value="Por_Secre_tail"/>
    <property type="match status" value="1"/>
</dbReference>
<dbReference type="Gene3D" id="2.60.120.260">
    <property type="entry name" value="Galactose-binding domain-like"/>
    <property type="match status" value="2"/>
</dbReference>
<dbReference type="SUPFAM" id="SSF110296">
    <property type="entry name" value="Oligoxyloglucan reducing end-specific cellobiohydrolase"/>
    <property type="match status" value="2"/>
</dbReference>
<proteinExistence type="predicted"/>
<dbReference type="Pfam" id="PF18911">
    <property type="entry name" value="PKD_4"/>
    <property type="match status" value="2"/>
</dbReference>
<dbReference type="SMART" id="SM00231">
    <property type="entry name" value="FA58C"/>
    <property type="match status" value="2"/>
</dbReference>
<dbReference type="Pfam" id="PF20009">
    <property type="entry name" value="GEVED"/>
    <property type="match status" value="1"/>
</dbReference>
<dbReference type="EMBL" id="SMLG01000001">
    <property type="protein sequence ID" value="TDE46572.1"/>
    <property type="molecule type" value="Genomic_DNA"/>
</dbReference>
<dbReference type="Proteomes" id="UP000294814">
    <property type="component" value="Unassembled WGS sequence"/>
</dbReference>
<reference evidence="5 6" key="1">
    <citation type="submission" date="2019-03" db="EMBL/GenBank/DDBJ databases">
        <title>Novel species of Flavobacterium.</title>
        <authorList>
            <person name="Liu Q."/>
            <person name="Xin Y.-H."/>
        </authorList>
    </citation>
    <scope>NUCLEOTIDE SEQUENCE [LARGE SCALE GENOMIC DNA]</scope>
    <source>
        <strain evidence="5 6">LB3P52</strain>
    </source>
</reference>
<dbReference type="PANTHER" id="PTHR43739:SF5">
    <property type="entry name" value="EXO-ALPHA-SIALIDASE"/>
    <property type="match status" value="1"/>
</dbReference>
<dbReference type="InterPro" id="IPR008979">
    <property type="entry name" value="Galactose-bd-like_sf"/>
</dbReference>
<dbReference type="CDD" id="cd00146">
    <property type="entry name" value="PKD"/>
    <property type="match status" value="3"/>
</dbReference>
<dbReference type="PANTHER" id="PTHR43739">
    <property type="entry name" value="XYLOGLUCANASE (EUROFUNG)"/>
    <property type="match status" value="1"/>
</dbReference>
<dbReference type="InterPro" id="IPR000421">
    <property type="entry name" value="FA58C"/>
</dbReference>
<sequence length="1546" mass="166815">MKKSFTILCVILLLLSGKTWSQDSGGEEGFEGKNLKSMHANADWYKLMNAPETNVFEVKKAYDTYFLTNSFVKSKETRAYEFWTRHIVRSNYDSNGNVGKQNKNANDLKKKSNTNRIQGVTANWTRIMVTPDMVPNWGSGCYTQGTCNMLAINPSNSNQMIAAFIDGGTLWRTTDNCVTWTQVGTNLLARHFGAVVYSKSNPLIVYAASAQGVLKSTDGGATWTMTSYNNTAAYPGGNEIWTMEVKADDPNTVLFGISNSLYKTVDGGASWTNVTFGNGIRDLRALPSTPNVVLATVKNGSWWEVRRSTDFGTTWTSITNGYPISISGYTTDLALLAVTPAAPNNVWVHLICKQTSTGTSKTYDIYKSTDGGMSFAKMNVTADLTNSFWQGGWNQAFGISDTDPNLMATGAYDMFVSTNGGTSWTVSPNSNAKNGPHSDVHGIVIKGTAIYSAGDGGIFKSTDNGATYDHTVDNGIQSQCIWGFDQGWKSDIMAIGMYHGPSTLRDDSIYTGWYPLSGADAGEAFVNKGDDRYIYAHPWGDARFTRSTNRMIAPASISIAQIYKGKNDMNDPDYYEQVYGTNGSKVYVSTNNASGFEQGKTFQSNVDDYIVALTNNKIIYARTGNTINKTVDGGVTWTDVSPSSISAGRSISHIAVDGSNPSVIWVTFGEKQSTVKVGKSTDGGVTWTNYSGTVLPSYAVNCIASQMGTAGGVYIGTDAGVYYRDNSLSDWTLFSTNLPVATQGGWIKINYAKAKLRIAGQTGIWESDLYSASAPVAHPSTPSFVVEIGKPVQFVDMSVCLANATYSWSFPGGTPSTSTIEKPVVTYAAGGDKSVSLTVIDANGTNSRTYTNFVRARTVGDIAKTGWTVLHFDNQQNTTDQAATLAIDSNPSTIWHTAWSGTPGYPHDIQIDMHATVSIESFKYMPRQDGGTNGTVKGYEWYTSTDGVNWGTALLTDNYASDTGEKISTLSAPVSARYFRFRPTSEINGQGFASVAEIGINGSTSLISAFAANKTLIMPGGSINFTDKSVGTPTSWSWSFPGGTPSTSTAQNPTVTYSTEGIYPVTLSITSASGTDIVTKNSYINVSTFVPQTGWSLKYVDSEETSSENTPATNAFDGSNSTFWGTNWSSTNPSPPHEIQIDMGTNYNVNGFNYVPRQNGANGRIANYEFYVSADGVNWTLTNSGTWANDAVEKSLSFTPVSARYIRLRALSEVNGNPWTAVGEIKMKLAGDLPPVANFNASATAIIAGQSVTFTDLTTNTPTSWSWTFTGGTPSTSTVQNPTVTYNTAGTYAVALTVTNAAGNNTMTKNAYITVTAPLTYCASQSTSFTNDYIKTVTVGATTKASVGSTYSDYTSTVIPLTSGASTTYSLAPKGSSRTEYWRVYIDYNHNGVFTDAGELVVNVNGKTTRTGSFTVLATALTGQTRMRVMQKYSTALTGPCEAFTNGEVEDYTVNISSNPVVLSVASIDNKKVVDVSIYSYRNEIKIDLGGEQSDGKVFIYDIMGHQVETKEIFKGLNTIPVYNTGIYIVKVIVDNNVITRKVIAE</sequence>
<feature type="domain" description="F5/8 type C" evidence="3">
    <location>
        <begin position="1079"/>
        <end position="1232"/>
    </location>
</feature>
<keyword evidence="6" id="KW-1185">Reference proteome</keyword>
<dbReference type="SUPFAM" id="SSF49299">
    <property type="entry name" value="PKD domain"/>
    <property type="match status" value="3"/>
</dbReference>
<dbReference type="SMART" id="SM00089">
    <property type="entry name" value="PKD"/>
    <property type="match status" value="3"/>
</dbReference>
<dbReference type="Gene3D" id="2.130.10.10">
    <property type="entry name" value="YVTN repeat-like/Quinoprotein amine dehydrogenase"/>
    <property type="match status" value="4"/>
</dbReference>
<dbReference type="OrthoDB" id="9757947at2"/>
<dbReference type="InterPro" id="IPR000601">
    <property type="entry name" value="PKD_dom"/>
</dbReference>
<dbReference type="PROSITE" id="PS50093">
    <property type="entry name" value="PKD"/>
    <property type="match status" value="3"/>
</dbReference>
<dbReference type="InterPro" id="IPR035986">
    <property type="entry name" value="PKD_dom_sf"/>
</dbReference>
<organism evidence="5 6">
    <name type="scientific">Flavobacterium rhamnosiphilum</name>
    <dbReference type="NCBI Taxonomy" id="2541724"/>
    <lineage>
        <taxon>Bacteria</taxon>
        <taxon>Pseudomonadati</taxon>
        <taxon>Bacteroidota</taxon>
        <taxon>Flavobacteriia</taxon>
        <taxon>Flavobacteriales</taxon>
        <taxon>Flavobacteriaceae</taxon>
        <taxon>Flavobacterium</taxon>
    </lineage>
</organism>
<dbReference type="SUPFAM" id="SSF49785">
    <property type="entry name" value="Galactose-binding domain-like"/>
    <property type="match status" value="2"/>
</dbReference>
<dbReference type="FunFam" id="2.60.40.10:FF:000270">
    <property type="entry name" value="Cell surface protein"/>
    <property type="match status" value="1"/>
</dbReference>
<evidence type="ECO:0000313" key="6">
    <source>
        <dbReference type="Proteomes" id="UP000294814"/>
    </source>
</evidence>
<dbReference type="InterPro" id="IPR045474">
    <property type="entry name" value="GEVED"/>
</dbReference>
<feature type="domain" description="F5/8 type C" evidence="3">
    <location>
        <begin position="888"/>
        <end position="1003"/>
    </location>
</feature>
<dbReference type="InterPro" id="IPR015943">
    <property type="entry name" value="WD40/YVTN_repeat-like_dom_sf"/>
</dbReference>
<feature type="domain" description="PKD" evidence="4">
    <location>
        <begin position="1235"/>
        <end position="1320"/>
    </location>
</feature>
<dbReference type="Gene3D" id="2.60.40.10">
    <property type="entry name" value="Immunoglobulins"/>
    <property type="match status" value="3"/>
</dbReference>
<evidence type="ECO:0000256" key="1">
    <source>
        <dbReference type="ARBA" id="ARBA00022729"/>
    </source>
</evidence>
<evidence type="ECO:0000256" key="2">
    <source>
        <dbReference type="SAM" id="SignalP"/>
    </source>
</evidence>
<gene>
    <name evidence="5" type="ORF">E0I26_00365</name>
</gene>
<feature type="domain" description="PKD" evidence="4">
    <location>
        <begin position="1022"/>
        <end position="1086"/>
    </location>
</feature>
<accession>A0A4R5FBN6</accession>
<dbReference type="Pfam" id="PF00801">
    <property type="entry name" value="PKD"/>
    <property type="match status" value="1"/>
</dbReference>